<dbReference type="Proteomes" id="UP001239626">
    <property type="component" value="Unassembled WGS sequence"/>
</dbReference>
<keyword evidence="3" id="KW-1185">Reference proteome</keyword>
<comment type="caution">
    <text evidence="2">The sequence shown here is derived from an EMBL/GenBank/DDBJ whole genome shotgun (WGS) entry which is preliminary data.</text>
</comment>
<sequence length="92" mass="10096">MTEGSDDKLTAARHLAAILSIDLRPSGKLEGTIRDAAHHYRFSGLTGLPAAVLRWLTEEIGRPIESDVDVVRHDDTGPTPSRPDDEQPCPWP</sequence>
<dbReference type="RefSeq" id="WP_307492299.1">
    <property type="nucleotide sequence ID" value="NZ_JAUSVB010000003.1"/>
</dbReference>
<gene>
    <name evidence="2" type="ORF">J2X26_002250</name>
</gene>
<evidence type="ECO:0000313" key="3">
    <source>
        <dbReference type="Proteomes" id="UP001239626"/>
    </source>
</evidence>
<name>A0ABU0EFC1_9CELL</name>
<feature type="region of interest" description="Disordered" evidence="1">
    <location>
        <begin position="66"/>
        <end position="92"/>
    </location>
</feature>
<reference evidence="2 3" key="1">
    <citation type="submission" date="2023-07" db="EMBL/GenBank/DDBJ databases">
        <title>Sorghum-associated microbial communities from plants grown in Nebraska, USA.</title>
        <authorList>
            <person name="Schachtman D."/>
        </authorList>
    </citation>
    <scope>NUCLEOTIDE SEQUENCE [LARGE SCALE GENOMIC DNA]</scope>
    <source>
        <strain evidence="2 3">BE332</strain>
    </source>
</reference>
<feature type="compositionally biased region" description="Basic and acidic residues" evidence="1">
    <location>
        <begin position="66"/>
        <end position="76"/>
    </location>
</feature>
<organism evidence="2 3">
    <name type="scientific">Cellulomonas humilata</name>
    <dbReference type="NCBI Taxonomy" id="144055"/>
    <lineage>
        <taxon>Bacteria</taxon>
        <taxon>Bacillati</taxon>
        <taxon>Actinomycetota</taxon>
        <taxon>Actinomycetes</taxon>
        <taxon>Micrococcales</taxon>
        <taxon>Cellulomonadaceae</taxon>
        <taxon>Cellulomonas</taxon>
    </lineage>
</organism>
<evidence type="ECO:0000256" key="1">
    <source>
        <dbReference type="SAM" id="MobiDB-lite"/>
    </source>
</evidence>
<evidence type="ECO:0000313" key="2">
    <source>
        <dbReference type="EMBL" id="MDQ0373929.1"/>
    </source>
</evidence>
<accession>A0ABU0EFC1</accession>
<dbReference type="EMBL" id="JAUSVB010000003">
    <property type="protein sequence ID" value="MDQ0373929.1"/>
    <property type="molecule type" value="Genomic_DNA"/>
</dbReference>
<proteinExistence type="predicted"/>
<protein>
    <submittedName>
        <fullName evidence="2">Uncharacterized protein</fullName>
    </submittedName>
</protein>